<gene>
    <name evidence="5" type="ORF">GGE31_001649</name>
    <name evidence="4" type="ORF">GGE33_000136</name>
    <name evidence="6" type="ORF">GGE35_001649</name>
</gene>
<sequence length="301" mass="32356">MTPFLRARRQTYTPLLSPFNEGRIDLLEFEAAIDRQVIAGVDGIVVCDVVGEGPVLGSDEYQSLLKTAVSRGRPHLSVIAATGTNCTVKTVERCRRAEELGADALLVTVPYYSKPTLKGVINHFREITAAVDIPVVVDDDPRRTAKDYGPALVDALAEIDPIAGICHGAGRLEHFAALPASLRDRFMHLSRDDRKLMEFLDLGGHGALSALANIIPSPVQTMVAMAERSSGCDPLLQAMSVAAAAVGGDDVAALKEAQFFLHQSPADVRLPLVAAEPETILRVRHAFAPFARCEPSTREAA</sequence>
<evidence type="ECO:0000313" key="5">
    <source>
        <dbReference type="EMBL" id="MBB4411178.1"/>
    </source>
</evidence>
<dbReference type="RefSeq" id="WP_183820862.1">
    <property type="nucleotide sequence ID" value="NZ_JACIGW010000001.1"/>
</dbReference>
<organism evidence="6 9">
    <name type="scientific">Aliirhizobium cellulosilyticum</name>
    <dbReference type="NCBI Taxonomy" id="393664"/>
    <lineage>
        <taxon>Bacteria</taxon>
        <taxon>Pseudomonadati</taxon>
        <taxon>Pseudomonadota</taxon>
        <taxon>Alphaproteobacteria</taxon>
        <taxon>Hyphomicrobiales</taxon>
        <taxon>Rhizobiaceae</taxon>
        <taxon>Aliirhizobium</taxon>
    </lineage>
</organism>
<dbReference type="PIRSF" id="PIRSF001365">
    <property type="entry name" value="DHDPS"/>
    <property type="match status" value="1"/>
</dbReference>
<dbReference type="CDD" id="cd00408">
    <property type="entry name" value="DHDPS-like"/>
    <property type="match status" value="1"/>
</dbReference>
<name>A0A7W6Y1H5_9HYPH</name>
<dbReference type="PRINTS" id="PR00146">
    <property type="entry name" value="DHPICSNTHASE"/>
</dbReference>
<evidence type="ECO:0000313" key="7">
    <source>
        <dbReference type="Proteomes" id="UP000520770"/>
    </source>
</evidence>
<evidence type="ECO:0000256" key="1">
    <source>
        <dbReference type="ARBA" id="ARBA00007592"/>
    </source>
</evidence>
<dbReference type="Proteomes" id="UP000520770">
    <property type="component" value="Unassembled WGS sequence"/>
</dbReference>
<reference evidence="7 8" key="1">
    <citation type="submission" date="2020-08" db="EMBL/GenBank/DDBJ databases">
        <title>Genomic Encyclopedia of Type Strains, Phase IV (KMG-V): Genome sequencing to study the core and pangenomes of soil and plant-associated prokaryotes.</title>
        <authorList>
            <person name="Whitman W."/>
        </authorList>
    </citation>
    <scope>NUCLEOTIDE SEQUENCE [LARGE SCALE GENOMIC DNA]</scope>
    <source>
        <strain evidence="5 8">SEMIA 444</strain>
        <strain evidence="4 7">SEMIA 448</strain>
        <strain evidence="6 9">SEMIA 452</strain>
    </source>
</reference>
<dbReference type="AlphaFoldDB" id="A0A7W6Y1H5"/>
<comment type="caution">
    <text evidence="6">The sequence shown here is derived from an EMBL/GenBank/DDBJ whole genome shotgun (WGS) entry which is preliminary data.</text>
</comment>
<dbReference type="Pfam" id="PF00701">
    <property type="entry name" value="DHDPS"/>
    <property type="match status" value="1"/>
</dbReference>
<evidence type="ECO:0000313" key="6">
    <source>
        <dbReference type="EMBL" id="MBB4445867.1"/>
    </source>
</evidence>
<protein>
    <submittedName>
        <fullName evidence="6">4-hydroxy-tetrahydrodipicolinate synthase</fullName>
        <ecNumber evidence="6">4.3.3.7</ecNumber>
    </submittedName>
</protein>
<dbReference type="InterPro" id="IPR013785">
    <property type="entry name" value="Aldolase_TIM"/>
</dbReference>
<evidence type="ECO:0000313" key="4">
    <source>
        <dbReference type="EMBL" id="MBB4346428.1"/>
    </source>
</evidence>
<dbReference type="EC" id="4.3.3.7" evidence="6"/>
<dbReference type="Proteomes" id="UP000576087">
    <property type="component" value="Unassembled WGS sequence"/>
</dbReference>
<dbReference type="SMART" id="SM01130">
    <property type="entry name" value="DHDPS"/>
    <property type="match status" value="1"/>
</dbReference>
<comment type="similarity">
    <text evidence="1 3">Belongs to the DapA family.</text>
</comment>
<evidence type="ECO:0000313" key="9">
    <source>
        <dbReference type="Proteomes" id="UP000576087"/>
    </source>
</evidence>
<dbReference type="InterPro" id="IPR002220">
    <property type="entry name" value="DapA-like"/>
</dbReference>
<dbReference type="GO" id="GO:0008840">
    <property type="term" value="F:4-hydroxy-tetrahydrodipicolinate synthase activity"/>
    <property type="evidence" value="ECO:0007669"/>
    <property type="project" value="UniProtKB-EC"/>
</dbReference>
<dbReference type="PANTHER" id="PTHR12128">
    <property type="entry name" value="DIHYDRODIPICOLINATE SYNTHASE"/>
    <property type="match status" value="1"/>
</dbReference>
<dbReference type="PANTHER" id="PTHR12128:SF66">
    <property type="entry name" value="4-HYDROXY-2-OXOGLUTARATE ALDOLASE, MITOCHONDRIAL"/>
    <property type="match status" value="1"/>
</dbReference>
<dbReference type="Proteomes" id="UP000524535">
    <property type="component" value="Unassembled WGS sequence"/>
</dbReference>
<proteinExistence type="inferred from homology"/>
<dbReference type="SUPFAM" id="SSF51569">
    <property type="entry name" value="Aldolase"/>
    <property type="match status" value="1"/>
</dbReference>
<accession>A0A7W6Y1H5</accession>
<evidence type="ECO:0000256" key="3">
    <source>
        <dbReference type="PIRNR" id="PIRNR001365"/>
    </source>
</evidence>
<keyword evidence="8" id="KW-1185">Reference proteome</keyword>
<dbReference type="EMBL" id="JACIGW010000001">
    <property type="protein sequence ID" value="MBB4346428.1"/>
    <property type="molecule type" value="Genomic_DNA"/>
</dbReference>
<dbReference type="EMBL" id="JACIGY010000001">
    <property type="protein sequence ID" value="MBB4411178.1"/>
    <property type="molecule type" value="Genomic_DNA"/>
</dbReference>
<evidence type="ECO:0000256" key="2">
    <source>
        <dbReference type="ARBA" id="ARBA00023239"/>
    </source>
</evidence>
<dbReference type="Gene3D" id="3.20.20.70">
    <property type="entry name" value="Aldolase class I"/>
    <property type="match status" value="1"/>
</dbReference>
<keyword evidence="2 3" id="KW-0456">Lyase</keyword>
<dbReference type="EMBL" id="JACIHM010000001">
    <property type="protein sequence ID" value="MBB4445867.1"/>
    <property type="molecule type" value="Genomic_DNA"/>
</dbReference>
<evidence type="ECO:0000313" key="8">
    <source>
        <dbReference type="Proteomes" id="UP000524535"/>
    </source>
</evidence>